<dbReference type="PROSITE" id="PS50110">
    <property type="entry name" value="RESPONSE_REGULATORY"/>
    <property type="match status" value="1"/>
</dbReference>
<dbReference type="PANTHER" id="PTHR48111">
    <property type="entry name" value="REGULATOR OF RPOS"/>
    <property type="match status" value="1"/>
</dbReference>
<evidence type="ECO:0000259" key="5">
    <source>
        <dbReference type="PROSITE" id="PS51755"/>
    </source>
</evidence>
<dbReference type="InterPro" id="IPR011006">
    <property type="entry name" value="CheY-like_superfamily"/>
</dbReference>
<dbReference type="Gene3D" id="1.10.10.10">
    <property type="entry name" value="Winged helix-like DNA-binding domain superfamily/Winged helix DNA-binding domain"/>
    <property type="match status" value="1"/>
</dbReference>
<gene>
    <name evidence="6" type="ORF">K6Y31_06565</name>
</gene>
<protein>
    <submittedName>
        <fullName evidence="6">Response regulator</fullName>
    </submittedName>
</protein>
<feature type="DNA-binding region" description="OmpR/PhoB-type" evidence="3">
    <location>
        <begin position="134"/>
        <end position="233"/>
    </location>
</feature>
<evidence type="ECO:0000256" key="2">
    <source>
        <dbReference type="PROSITE-ProRule" id="PRU00169"/>
    </source>
</evidence>
<dbReference type="RefSeq" id="WP_233052013.1">
    <property type="nucleotide sequence ID" value="NZ_JAIMJA010000005.1"/>
</dbReference>
<dbReference type="Gene3D" id="6.10.250.690">
    <property type="match status" value="1"/>
</dbReference>
<dbReference type="PROSITE" id="PS51755">
    <property type="entry name" value="OMPR_PHOB"/>
    <property type="match status" value="1"/>
</dbReference>
<dbReference type="InterPro" id="IPR016032">
    <property type="entry name" value="Sig_transdc_resp-reg_C-effctor"/>
</dbReference>
<dbReference type="InterPro" id="IPR036388">
    <property type="entry name" value="WH-like_DNA-bd_sf"/>
</dbReference>
<evidence type="ECO:0000256" key="1">
    <source>
        <dbReference type="ARBA" id="ARBA00023125"/>
    </source>
</evidence>
<evidence type="ECO:0000256" key="3">
    <source>
        <dbReference type="PROSITE-ProRule" id="PRU01091"/>
    </source>
</evidence>
<dbReference type="EMBL" id="JAIMJA010000005">
    <property type="protein sequence ID" value="MCE2594472.1"/>
    <property type="molecule type" value="Genomic_DNA"/>
</dbReference>
<reference evidence="6 7" key="1">
    <citation type="journal article" date="2022" name="Environ. Microbiol. Rep.">
        <title>Eco-phylogenetic analyses reveal divergent evolution of vitamin B12 metabolism in the marine bacterial family 'Psychromonadaceae'.</title>
        <authorList>
            <person name="Jin X."/>
            <person name="Yang Y."/>
            <person name="Cao H."/>
            <person name="Gao B."/>
            <person name="Zhao Z."/>
        </authorList>
    </citation>
    <scope>NUCLEOTIDE SEQUENCE [LARGE SCALE GENOMIC DNA]</scope>
    <source>
        <strain evidence="6 7">MKS20</strain>
    </source>
</reference>
<dbReference type="InterPro" id="IPR001789">
    <property type="entry name" value="Sig_transdc_resp-reg_receiver"/>
</dbReference>
<sequence>MEELARILVVEDDVSLAQWIIEYLDNKGFQTAHLMRGDEVAPYVRQHQVDLVLLDLMLPGLDGHQVCKQLRPFFDAPIIMLTARDDEFDEVLGLELGANDYLLKPVRPRALLTRIKTELQQYKDQCQLKGKKVTSQLSFGGLVLDAQSQRAELHQNDLALTTTEFELLWLLASAAGQVLDRDTVFKKMKGWEYDGLDRRIDVLISGLRRKVSDSQGKAKRIKTVWGKGYLFVADAWD</sequence>
<keyword evidence="7" id="KW-1185">Reference proteome</keyword>
<evidence type="ECO:0000259" key="4">
    <source>
        <dbReference type="PROSITE" id="PS50110"/>
    </source>
</evidence>
<feature type="domain" description="OmpR/PhoB-type" evidence="5">
    <location>
        <begin position="134"/>
        <end position="233"/>
    </location>
</feature>
<dbReference type="SUPFAM" id="SSF52172">
    <property type="entry name" value="CheY-like"/>
    <property type="match status" value="1"/>
</dbReference>
<keyword evidence="2" id="KW-0597">Phosphoprotein</keyword>
<name>A0ABS8W661_9GAMM</name>
<dbReference type="Proteomes" id="UP001201273">
    <property type="component" value="Unassembled WGS sequence"/>
</dbReference>
<organism evidence="6 7">
    <name type="scientific">Motilimonas cestriensis</name>
    <dbReference type="NCBI Taxonomy" id="2742685"/>
    <lineage>
        <taxon>Bacteria</taxon>
        <taxon>Pseudomonadati</taxon>
        <taxon>Pseudomonadota</taxon>
        <taxon>Gammaproteobacteria</taxon>
        <taxon>Alteromonadales</taxon>
        <taxon>Alteromonadales genera incertae sedis</taxon>
        <taxon>Motilimonas</taxon>
    </lineage>
</organism>
<comment type="caution">
    <text evidence="6">The sequence shown here is derived from an EMBL/GenBank/DDBJ whole genome shotgun (WGS) entry which is preliminary data.</text>
</comment>
<dbReference type="SUPFAM" id="SSF46894">
    <property type="entry name" value="C-terminal effector domain of the bipartite response regulators"/>
    <property type="match status" value="1"/>
</dbReference>
<dbReference type="Pfam" id="PF00072">
    <property type="entry name" value="Response_reg"/>
    <property type="match status" value="1"/>
</dbReference>
<evidence type="ECO:0000313" key="6">
    <source>
        <dbReference type="EMBL" id="MCE2594472.1"/>
    </source>
</evidence>
<dbReference type="InterPro" id="IPR039420">
    <property type="entry name" value="WalR-like"/>
</dbReference>
<dbReference type="Gene3D" id="3.40.50.2300">
    <property type="match status" value="1"/>
</dbReference>
<feature type="domain" description="Response regulatory" evidence="4">
    <location>
        <begin position="6"/>
        <end position="119"/>
    </location>
</feature>
<keyword evidence="1 3" id="KW-0238">DNA-binding</keyword>
<dbReference type="Pfam" id="PF00486">
    <property type="entry name" value="Trans_reg_C"/>
    <property type="match status" value="1"/>
</dbReference>
<dbReference type="SMART" id="SM00862">
    <property type="entry name" value="Trans_reg_C"/>
    <property type="match status" value="1"/>
</dbReference>
<accession>A0ABS8W661</accession>
<dbReference type="SMART" id="SM00448">
    <property type="entry name" value="REC"/>
    <property type="match status" value="1"/>
</dbReference>
<dbReference type="PANTHER" id="PTHR48111:SF47">
    <property type="entry name" value="TRANSCRIPTIONAL REGULATORY PROTEIN RSTA"/>
    <property type="match status" value="1"/>
</dbReference>
<dbReference type="InterPro" id="IPR001867">
    <property type="entry name" value="OmpR/PhoB-type_DNA-bd"/>
</dbReference>
<evidence type="ECO:0000313" key="7">
    <source>
        <dbReference type="Proteomes" id="UP001201273"/>
    </source>
</evidence>
<dbReference type="CDD" id="cd00383">
    <property type="entry name" value="trans_reg_C"/>
    <property type="match status" value="1"/>
</dbReference>
<proteinExistence type="predicted"/>
<feature type="modified residue" description="4-aspartylphosphate" evidence="2">
    <location>
        <position position="55"/>
    </location>
</feature>